<dbReference type="GO" id="GO:0005524">
    <property type="term" value="F:ATP binding"/>
    <property type="evidence" value="ECO:0007669"/>
    <property type="project" value="UniProtKB-KW"/>
</dbReference>
<dbReference type="PANTHER" id="PTHR45772:SF9">
    <property type="entry name" value="CONSERVED COMPONENT OF ABC TRANSPORTER FOR NATURAL AMINO ACIDS"/>
    <property type="match status" value="1"/>
</dbReference>
<reference evidence="7" key="1">
    <citation type="submission" date="2015-07" db="EMBL/GenBank/DDBJ databases">
        <authorList>
            <person name="Rodrigo-Torres Lidia"/>
            <person name="Arahal R.David."/>
        </authorList>
    </citation>
    <scope>NUCLEOTIDE SEQUENCE [LARGE SCALE GENOMIC DNA]</scope>
    <source>
        <strain evidence="7">CECT 5112</strain>
    </source>
</reference>
<evidence type="ECO:0000256" key="1">
    <source>
        <dbReference type="ARBA" id="ARBA00005417"/>
    </source>
</evidence>
<dbReference type="Gene3D" id="3.40.50.300">
    <property type="entry name" value="P-loop containing nucleotide triphosphate hydrolases"/>
    <property type="match status" value="1"/>
</dbReference>
<dbReference type="InterPro" id="IPR027417">
    <property type="entry name" value="P-loop_NTPase"/>
</dbReference>
<dbReference type="EMBL" id="CXWD01000002">
    <property type="protein sequence ID" value="CTQ64943.1"/>
    <property type="molecule type" value="Genomic_DNA"/>
</dbReference>
<evidence type="ECO:0000313" key="6">
    <source>
        <dbReference type="EMBL" id="CTQ64943.1"/>
    </source>
</evidence>
<dbReference type="Pfam" id="PF00005">
    <property type="entry name" value="ABC_tran"/>
    <property type="match status" value="1"/>
</dbReference>
<dbReference type="FunFam" id="3.40.50.300:FF:000421">
    <property type="entry name" value="Branched-chain amino acid ABC transporter ATP-binding protein"/>
    <property type="match status" value="1"/>
</dbReference>
<keyword evidence="3" id="KW-0547">Nucleotide-binding</keyword>
<sequence length="257" mass="27584">MGEPILRLLDVSRAFGDFRAVDGVSLDIRSGSITGLIGPNGAGKSTLFNVVAGDLMPSAGRVVFDGKDISSLAPERRFAAGLGRTFQIPRPFKRMSVLENVMLAPLDQSGEGLLAPVFGRARIRKEESTIRKRALEVLDFVTLRPLADQPAGKISGGQMKLLELARALMGDPKLILLDEPAAGVNPALTEVLIGKIEELNRSGKTFLIIEHDMDFVMRHCDPVIALAEGRVVFEGSAEEAQSNPVLLEAYLGAPVDA</sequence>
<name>A0A0M6ZU18_9HYPH</name>
<dbReference type="SUPFAM" id="SSF52540">
    <property type="entry name" value="P-loop containing nucleoside triphosphate hydrolases"/>
    <property type="match status" value="1"/>
</dbReference>
<dbReference type="OrthoDB" id="9806149at2"/>
<dbReference type="Proteomes" id="UP000053235">
    <property type="component" value="Unassembled WGS sequence"/>
</dbReference>
<protein>
    <submittedName>
        <fullName evidence="6">LIV-I protein F</fullName>
    </submittedName>
</protein>
<dbReference type="PANTHER" id="PTHR45772">
    <property type="entry name" value="CONSERVED COMPONENT OF ABC TRANSPORTER FOR NATURAL AMINO ACIDS-RELATED"/>
    <property type="match status" value="1"/>
</dbReference>
<accession>A0A0M6ZU18</accession>
<evidence type="ECO:0000259" key="5">
    <source>
        <dbReference type="PROSITE" id="PS50893"/>
    </source>
</evidence>
<dbReference type="PROSITE" id="PS00211">
    <property type="entry name" value="ABC_TRANSPORTER_1"/>
    <property type="match status" value="1"/>
</dbReference>
<proteinExistence type="inferred from homology"/>
<dbReference type="InterPro" id="IPR017871">
    <property type="entry name" value="ABC_transporter-like_CS"/>
</dbReference>
<dbReference type="SMART" id="SM00382">
    <property type="entry name" value="AAA"/>
    <property type="match status" value="1"/>
</dbReference>
<keyword evidence="4" id="KW-0067">ATP-binding</keyword>
<dbReference type="STRING" id="388408.LAX5112_00455"/>
<feature type="domain" description="ABC transporter" evidence="5">
    <location>
        <begin position="6"/>
        <end position="253"/>
    </location>
</feature>
<dbReference type="PROSITE" id="PS50893">
    <property type="entry name" value="ABC_TRANSPORTER_2"/>
    <property type="match status" value="1"/>
</dbReference>
<dbReference type="GO" id="GO:0016887">
    <property type="term" value="F:ATP hydrolysis activity"/>
    <property type="evidence" value="ECO:0007669"/>
    <property type="project" value="InterPro"/>
</dbReference>
<evidence type="ECO:0000313" key="7">
    <source>
        <dbReference type="Proteomes" id="UP000053235"/>
    </source>
</evidence>
<comment type="similarity">
    <text evidence="1">Belongs to the ABC transporter superfamily.</text>
</comment>
<evidence type="ECO:0000256" key="2">
    <source>
        <dbReference type="ARBA" id="ARBA00022448"/>
    </source>
</evidence>
<keyword evidence="2" id="KW-0813">Transport</keyword>
<dbReference type="GO" id="GO:0005886">
    <property type="term" value="C:plasma membrane"/>
    <property type="evidence" value="ECO:0007669"/>
    <property type="project" value="TreeGrafter"/>
</dbReference>
<dbReference type="RefSeq" id="WP_055670413.1">
    <property type="nucleotide sequence ID" value="NZ_CXWD01000002.1"/>
</dbReference>
<dbReference type="InterPro" id="IPR003439">
    <property type="entry name" value="ABC_transporter-like_ATP-bd"/>
</dbReference>
<organism evidence="6 7">
    <name type="scientific">Roseibium alexandrii</name>
    <dbReference type="NCBI Taxonomy" id="388408"/>
    <lineage>
        <taxon>Bacteria</taxon>
        <taxon>Pseudomonadati</taxon>
        <taxon>Pseudomonadota</taxon>
        <taxon>Alphaproteobacteria</taxon>
        <taxon>Hyphomicrobiales</taxon>
        <taxon>Stappiaceae</taxon>
        <taxon>Roseibium</taxon>
    </lineage>
</organism>
<gene>
    <name evidence="6" type="primary">livF_4</name>
    <name evidence="6" type="ORF">LAX5112_00455</name>
</gene>
<dbReference type="AlphaFoldDB" id="A0A0M6ZU18"/>
<keyword evidence="7" id="KW-1185">Reference proteome</keyword>
<dbReference type="InterPro" id="IPR051120">
    <property type="entry name" value="ABC_AA/LPS_Transport"/>
</dbReference>
<dbReference type="CDD" id="cd03219">
    <property type="entry name" value="ABC_Mj1267_LivG_branched"/>
    <property type="match status" value="1"/>
</dbReference>
<evidence type="ECO:0000256" key="4">
    <source>
        <dbReference type="ARBA" id="ARBA00022840"/>
    </source>
</evidence>
<dbReference type="InterPro" id="IPR003593">
    <property type="entry name" value="AAA+_ATPase"/>
</dbReference>
<evidence type="ECO:0000256" key="3">
    <source>
        <dbReference type="ARBA" id="ARBA00022741"/>
    </source>
</evidence>